<dbReference type="AlphaFoldDB" id="A0A1G6X7E0"/>
<accession>A0A1G6X7E0</accession>
<protein>
    <submittedName>
        <fullName evidence="2">Cupin domain-containing protein</fullName>
    </submittedName>
</protein>
<dbReference type="Pfam" id="PF07883">
    <property type="entry name" value="Cupin_2"/>
    <property type="match status" value="1"/>
</dbReference>
<dbReference type="Proteomes" id="UP000198908">
    <property type="component" value="Unassembled WGS sequence"/>
</dbReference>
<name>A0A1G6X7E0_9BURK</name>
<sequence>MQTFESAPSSSTIVRSTAEWLSAMAELEKRTKPTCFHACAQLPEQGRTNIVLGATRTLSVVLKTYASGGENELHAHTNEDHLFYILQGSATFRGPNGEVRVVSKNEGILLPRGSFYSFCADEREPLVMLRVGAVADASTDPLARVGIDNLPLDGFSEANKEVPLILGDRWFA</sequence>
<proteinExistence type="predicted"/>
<evidence type="ECO:0000259" key="1">
    <source>
        <dbReference type="Pfam" id="PF07883"/>
    </source>
</evidence>
<dbReference type="InterPro" id="IPR014710">
    <property type="entry name" value="RmlC-like_jellyroll"/>
</dbReference>
<dbReference type="Gene3D" id="2.60.120.10">
    <property type="entry name" value="Jelly Rolls"/>
    <property type="match status" value="1"/>
</dbReference>
<dbReference type="EMBL" id="FMYQ01000024">
    <property type="protein sequence ID" value="SDD74081.1"/>
    <property type="molecule type" value="Genomic_DNA"/>
</dbReference>
<evidence type="ECO:0000313" key="3">
    <source>
        <dbReference type="Proteomes" id="UP000198908"/>
    </source>
</evidence>
<evidence type="ECO:0000313" key="2">
    <source>
        <dbReference type="EMBL" id="SDD74081.1"/>
    </source>
</evidence>
<keyword evidence="3" id="KW-1185">Reference proteome</keyword>
<dbReference type="InterPro" id="IPR013096">
    <property type="entry name" value="Cupin_2"/>
</dbReference>
<dbReference type="OrthoDB" id="9006524at2"/>
<reference evidence="3" key="1">
    <citation type="submission" date="2016-09" db="EMBL/GenBank/DDBJ databases">
        <authorList>
            <person name="Varghese N."/>
            <person name="Submissions S."/>
        </authorList>
    </citation>
    <scope>NUCLEOTIDE SEQUENCE [LARGE SCALE GENOMIC DNA]</scope>
    <source>
        <strain evidence="3">TNe-862</strain>
    </source>
</reference>
<dbReference type="STRING" id="416944.SAMN05421548_124100"/>
<dbReference type="InterPro" id="IPR011051">
    <property type="entry name" value="RmlC_Cupin_sf"/>
</dbReference>
<feature type="domain" description="Cupin type-2" evidence="1">
    <location>
        <begin position="64"/>
        <end position="131"/>
    </location>
</feature>
<dbReference type="RefSeq" id="WP_092001925.1">
    <property type="nucleotide sequence ID" value="NZ_FMYQ01000024.1"/>
</dbReference>
<dbReference type="SUPFAM" id="SSF51182">
    <property type="entry name" value="RmlC-like cupins"/>
    <property type="match status" value="1"/>
</dbReference>
<organism evidence="2 3">
    <name type="scientific">Paraburkholderia lycopersici</name>
    <dbReference type="NCBI Taxonomy" id="416944"/>
    <lineage>
        <taxon>Bacteria</taxon>
        <taxon>Pseudomonadati</taxon>
        <taxon>Pseudomonadota</taxon>
        <taxon>Betaproteobacteria</taxon>
        <taxon>Burkholderiales</taxon>
        <taxon>Burkholderiaceae</taxon>
        <taxon>Paraburkholderia</taxon>
    </lineage>
</organism>
<gene>
    <name evidence="2" type="ORF">SAMN05421548_124100</name>
</gene>
<dbReference type="CDD" id="cd02208">
    <property type="entry name" value="cupin_RmlC-like"/>
    <property type="match status" value="1"/>
</dbReference>